<keyword evidence="3" id="KW-1185">Reference proteome</keyword>
<dbReference type="Proteomes" id="UP000256645">
    <property type="component" value="Unassembled WGS sequence"/>
</dbReference>
<protein>
    <recommendedName>
        <fullName evidence="4">37S ribosomal protein mrp10, mitochondrial</fullName>
    </recommendedName>
</protein>
<dbReference type="GO" id="GO:0005763">
    <property type="term" value="C:mitochondrial small ribosomal subunit"/>
    <property type="evidence" value="ECO:0007669"/>
    <property type="project" value="TreeGrafter"/>
</dbReference>
<comment type="caution">
    <text evidence="2">The sequence shown here is derived from an EMBL/GenBank/DDBJ whole genome shotgun (WGS) entry which is preliminary data.</text>
</comment>
<evidence type="ECO:0000313" key="3">
    <source>
        <dbReference type="Proteomes" id="UP000256645"/>
    </source>
</evidence>
<reference evidence="2 3" key="1">
    <citation type="journal article" date="2018" name="IMA Fungus">
        <title>IMA Genome-F 9: Draft genome sequence of Annulohypoxylon stygium, Aspergillus mulundensis, Berkeleyomyces basicola (syn. Thielaviopsis basicola), Ceratocystis smalleyi, two Cercospora beticola strains, Coleophoma cylindrospora, Fusarium fracticaudum, Phialophora cf. hyalina, and Morchella septimelata.</title>
        <authorList>
            <person name="Wingfield B.D."/>
            <person name="Bills G.F."/>
            <person name="Dong Y."/>
            <person name="Huang W."/>
            <person name="Nel W.J."/>
            <person name="Swalarsk-Parry B.S."/>
            <person name="Vaghefi N."/>
            <person name="Wilken P.M."/>
            <person name="An Z."/>
            <person name="de Beer Z.W."/>
            <person name="De Vos L."/>
            <person name="Chen L."/>
            <person name="Duong T.A."/>
            <person name="Gao Y."/>
            <person name="Hammerbacher A."/>
            <person name="Kikkert J.R."/>
            <person name="Li Y."/>
            <person name="Li H."/>
            <person name="Li K."/>
            <person name="Li Q."/>
            <person name="Liu X."/>
            <person name="Ma X."/>
            <person name="Naidoo K."/>
            <person name="Pethybridge S.J."/>
            <person name="Sun J."/>
            <person name="Steenkamp E.T."/>
            <person name="van der Nest M.A."/>
            <person name="van Wyk S."/>
            <person name="Wingfield M.J."/>
            <person name="Xiong C."/>
            <person name="Yue Q."/>
            <person name="Zhang X."/>
        </authorList>
    </citation>
    <scope>NUCLEOTIDE SEQUENCE [LARGE SCALE GENOMIC DNA]</scope>
    <source>
        <strain evidence="2 3">BP6252</strain>
    </source>
</reference>
<dbReference type="OrthoDB" id="2210at2759"/>
<dbReference type="EMBL" id="PDLM01000012">
    <property type="protein sequence ID" value="RDW64965.1"/>
    <property type="molecule type" value="Genomic_DNA"/>
</dbReference>
<dbReference type="PANTHER" id="PTHR28066">
    <property type="entry name" value="37S RIBOSOMAL PROTEIN MRP10, MITOCHONDRIAL"/>
    <property type="match status" value="1"/>
</dbReference>
<evidence type="ECO:0000313" key="2">
    <source>
        <dbReference type="EMBL" id="RDW64965.1"/>
    </source>
</evidence>
<organism evidence="2 3">
    <name type="scientific">Coleophoma cylindrospora</name>
    <dbReference type="NCBI Taxonomy" id="1849047"/>
    <lineage>
        <taxon>Eukaryota</taxon>
        <taxon>Fungi</taxon>
        <taxon>Dikarya</taxon>
        <taxon>Ascomycota</taxon>
        <taxon>Pezizomycotina</taxon>
        <taxon>Leotiomycetes</taxon>
        <taxon>Helotiales</taxon>
        <taxon>Dermateaceae</taxon>
        <taxon>Coleophoma</taxon>
    </lineage>
</organism>
<dbReference type="GO" id="GO:0003735">
    <property type="term" value="F:structural constituent of ribosome"/>
    <property type="evidence" value="ECO:0007669"/>
    <property type="project" value="InterPro"/>
</dbReference>
<dbReference type="GO" id="GO:0032543">
    <property type="term" value="P:mitochondrial translation"/>
    <property type="evidence" value="ECO:0007669"/>
    <property type="project" value="InterPro"/>
</dbReference>
<evidence type="ECO:0008006" key="4">
    <source>
        <dbReference type="Google" id="ProtNLM"/>
    </source>
</evidence>
<dbReference type="InterPro" id="IPR017264">
    <property type="entry name" value="Ribosomal_mS37_fun"/>
</dbReference>
<sequence length="135" mass="14873">MPPKGASTKVTPMRLPPLHKLRVRRPNSSDPNPCLAIMTSVLTCWASAGYNIAGCASVETQLRACMDEKRRTATNGTPIGTETHEPEEEHDQLPPVENVPQYCWSTEAEVSDGEEESMWPMAIQPAQREGSARNL</sequence>
<feature type="region of interest" description="Disordered" evidence="1">
    <location>
        <begin position="72"/>
        <end position="135"/>
    </location>
</feature>
<gene>
    <name evidence="2" type="ORF">BP6252_10616</name>
</gene>
<dbReference type="PANTHER" id="PTHR28066:SF1">
    <property type="entry name" value="SMALL RIBOSOMAL SUBUNIT PROTEIN MS37"/>
    <property type="match status" value="1"/>
</dbReference>
<evidence type="ECO:0000256" key="1">
    <source>
        <dbReference type="SAM" id="MobiDB-lite"/>
    </source>
</evidence>
<dbReference type="STRING" id="1849047.A0A3D8QT50"/>
<proteinExistence type="predicted"/>
<dbReference type="AlphaFoldDB" id="A0A3D8QT50"/>
<name>A0A3D8QT50_9HELO</name>
<accession>A0A3D8QT50</accession>